<feature type="compositionally biased region" description="Basic and acidic residues" evidence="1">
    <location>
        <begin position="7"/>
        <end position="19"/>
    </location>
</feature>
<dbReference type="Gramene" id="Solyc00g012708.1.1">
    <property type="protein sequence ID" value="Solyc00g012708.1.1"/>
    <property type="gene ID" value="Solyc00g012708.1"/>
</dbReference>
<dbReference type="AlphaFoldDB" id="A0A494G8R2"/>
<dbReference type="Proteomes" id="UP000004994">
    <property type="component" value="Unassembled WGS sequence"/>
</dbReference>
<reference evidence="2" key="1">
    <citation type="journal article" date="2012" name="Nature">
        <title>The tomato genome sequence provides insights into fleshy fruit evolution.</title>
        <authorList>
            <consortium name="Tomato Genome Consortium"/>
        </authorList>
    </citation>
    <scope>NUCLEOTIDE SEQUENCE [LARGE SCALE GENOMIC DNA]</scope>
    <source>
        <strain evidence="2">cv. Heinz 1706</strain>
    </source>
</reference>
<dbReference type="InParanoid" id="A0A494G8R2"/>
<name>A0A494G8R2_SOLLC</name>
<dbReference type="PANTHER" id="PTHR33187">
    <property type="entry name" value="WU:FI09B08"/>
    <property type="match status" value="1"/>
</dbReference>
<feature type="region of interest" description="Disordered" evidence="1">
    <location>
        <begin position="351"/>
        <end position="374"/>
    </location>
</feature>
<evidence type="ECO:0000313" key="3">
    <source>
        <dbReference type="Proteomes" id="UP000004994"/>
    </source>
</evidence>
<keyword evidence="3" id="KW-1185">Reference proteome</keyword>
<accession>A0A494G8R2</accession>
<reference evidence="2" key="2">
    <citation type="submission" date="2019-04" db="UniProtKB">
        <authorList>
            <consortium name="EnsemblPlants"/>
        </authorList>
    </citation>
    <scope>IDENTIFICATION</scope>
    <source>
        <strain evidence="2">cv. Heinz 1706</strain>
    </source>
</reference>
<protein>
    <submittedName>
        <fullName evidence="2">Uncharacterized protein</fullName>
    </submittedName>
</protein>
<evidence type="ECO:0000256" key="1">
    <source>
        <dbReference type="SAM" id="MobiDB-lite"/>
    </source>
</evidence>
<feature type="region of interest" description="Disordered" evidence="1">
    <location>
        <begin position="221"/>
        <end position="241"/>
    </location>
</feature>
<evidence type="ECO:0000313" key="2">
    <source>
        <dbReference type="EnsemblPlants" id="Solyc00g012708.1.1"/>
    </source>
</evidence>
<sequence length="374" mass="41778">MLSSPLDGKHDRTMKDDIGRGMPSPPLDSTHGRITSSVACHNRPWTAHTVGRRRAWYEITALKLHAWLDYGGPHTVERRVAWHDIIALELHARADDIRRGIISYPLEGKHGRMTSGHTRSNDVRRGMLSYPLDGKHGRTTSGVTCYHRLWEAHTVERRLAWHYITAFGQHTRSNDVGRDMPTPPLDSLHAPLGSTHGRTTSSAAQTVQRRLALHDITALGKHTRPNNHERSNNVGSGMTSPPLDVTHGRTSLGHTQSNVIGRDMPSPPLDSIHAHTVERRRAWHAIIALGQHTRSNDVRRDMPSPPLDSTHDRTTLGMACHHHLWAAQMVERRRAWHAIVALGRQTRSNNLTPLDCAGRGMPSSPSDGKHGRMT</sequence>
<proteinExistence type="predicted"/>
<feature type="region of interest" description="Disordered" evidence="1">
    <location>
        <begin position="1"/>
        <end position="30"/>
    </location>
</feature>
<dbReference type="EnsemblPlants" id="Solyc00g012708.1.1">
    <property type="protein sequence ID" value="Solyc00g012708.1.1"/>
    <property type="gene ID" value="Solyc00g012708.1"/>
</dbReference>
<dbReference type="PANTHER" id="PTHR33187:SF11">
    <property type="entry name" value="AMINOTRANSFERASE-LIKE PLANT MOBILE DOMAIN-CONTAINING PROTEIN"/>
    <property type="match status" value="1"/>
</dbReference>
<organism evidence="2">
    <name type="scientific">Solanum lycopersicum</name>
    <name type="common">Tomato</name>
    <name type="synonym">Lycopersicon esculentum</name>
    <dbReference type="NCBI Taxonomy" id="4081"/>
    <lineage>
        <taxon>Eukaryota</taxon>
        <taxon>Viridiplantae</taxon>
        <taxon>Streptophyta</taxon>
        <taxon>Embryophyta</taxon>
        <taxon>Tracheophyta</taxon>
        <taxon>Spermatophyta</taxon>
        <taxon>Magnoliopsida</taxon>
        <taxon>eudicotyledons</taxon>
        <taxon>Gunneridae</taxon>
        <taxon>Pentapetalae</taxon>
        <taxon>asterids</taxon>
        <taxon>lamiids</taxon>
        <taxon>Solanales</taxon>
        <taxon>Solanaceae</taxon>
        <taxon>Solanoideae</taxon>
        <taxon>Solaneae</taxon>
        <taxon>Solanum</taxon>
        <taxon>Solanum subgen. Lycopersicon</taxon>
    </lineage>
</organism>